<keyword evidence="1" id="KW-0812">Transmembrane</keyword>
<sequence length="162" mass="18000">MGIRKFFGNLFIIFGILNIANFWAPRPIPTVGPSAFIIGLLLIGTGIFLRLERDSSGNIQWDRFLALFQGSKTQNNSSRMREDKQNISDTKLSDPLIAVRVLRLAEQKQGILSISQTAMELNIPLGDAEAGLDECVARGTATIEVDPNTGLAYYRFPEFLPR</sequence>
<dbReference type="KEGG" id="scd:Spica_1706"/>
<keyword evidence="1" id="KW-1133">Transmembrane helix</keyword>
<name>F8F202_GRAC1</name>
<dbReference type="OrthoDB" id="9870746at2"/>
<feature type="transmembrane region" description="Helical" evidence="1">
    <location>
        <begin position="7"/>
        <end position="24"/>
    </location>
</feature>
<dbReference type="STRING" id="744872.Spica_1706"/>
<gene>
    <name evidence="2" type="ordered locus">Spica_1706</name>
</gene>
<evidence type="ECO:0000313" key="3">
    <source>
        <dbReference type="Proteomes" id="UP000000503"/>
    </source>
</evidence>
<keyword evidence="1" id="KW-0472">Membrane</keyword>
<evidence type="ECO:0000313" key="2">
    <source>
        <dbReference type="EMBL" id="AEJ19849.1"/>
    </source>
</evidence>
<dbReference type="HOGENOM" id="CLU_1634640_0_0_12"/>
<proteinExistence type="predicted"/>
<organism evidence="2 3">
    <name type="scientific">Gracilinema caldarium (strain ATCC 51460 / DSM 7334 / H1)</name>
    <name type="common">Treponema caldarium</name>
    <dbReference type="NCBI Taxonomy" id="744872"/>
    <lineage>
        <taxon>Bacteria</taxon>
        <taxon>Pseudomonadati</taxon>
        <taxon>Spirochaetota</taxon>
        <taxon>Spirochaetia</taxon>
        <taxon>Spirochaetales</taxon>
        <taxon>Breznakiellaceae</taxon>
        <taxon>Gracilinema</taxon>
    </lineage>
</organism>
<dbReference type="Proteomes" id="UP000000503">
    <property type="component" value="Chromosome"/>
</dbReference>
<dbReference type="RefSeq" id="WP_013969158.1">
    <property type="nucleotide sequence ID" value="NC_015732.1"/>
</dbReference>
<dbReference type="AlphaFoldDB" id="F8F202"/>
<keyword evidence="3" id="KW-1185">Reference proteome</keyword>
<evidence type="ECO:0000256" key="1">
    <source>
        <dbReference type="SAM" id="Phobius"/>
    </source>
</evidence>
<reference evidence="3" key="1">
    <citation type="journal article" date="2013" name="Stand. Genomic Sci.">
        <title>Genome sequence of the thermophilic fresh-water bacterium Spirochaeta caldaria type strain (H1(T)), reclassification of Spirochaeta caldaria, Spirochaeta stenostrepta, and Spirochaeta zuelzerae in the genus Treponema as Treponema caldaria comb. nov., Treponema stenostrepta comb. nov., and Treponema zuelzerae comb. nov., and emendation of the genus Treponema.</title>
        <authorList>
            <person name="Abt B."/>
            <person name="Goker M."/>
            <person name="Scheuner C."/>
            <person name="Han C."/>
            <person name="Lu M."/>
            <person name="Misra M."/>
            <person name="Lapidus A."/>
            <person name="Nolan M."/>
            <person name="Lucas S."/>
            <person name="Hammon N."/>
            <person name="Deshpande S."/>
            <person name="Cheng J.F."/>
            <person name="Tapia R."/>
            <person name="Goodwin L.A."/>
            <person name="Pitluck S."/>
            <person name="Liolios K."/>
            <person name="Pagani I."/>
            <person name="Ivanova N."/>
            <person name="Mavromatis K."/>
            <person name="Mikhailova N."/>
            <person name="Huntemann M."/>
            <person name="Pati A."/>
            <person name="Chen A."/>
            <person name="Palaniappan K."/>
            <person name="Land M."/>
            <person name="Hauser L."/>
            <person name="Jeffries C.D."/>
            <person name="Rohde M."/>
            <person name="Spring S."/>
            <person name="Gronow S."/>
            <person name="Detter J.C."/>
            <person name="Bristow J."/>
            <person name="Eisen J.A."/>
            <person name="Markowitz V."/>
            <person name="Hugenholtz P."/>
            <person name="Kyrpides N.C."/>
            <person name="Woyke T."/>
            <person name="Klenk H.P."/>
        </authorList>
    </citation>
    <scope>NUCLEOTIDE SEQUENCE</scope>
    <source>
        <strain evidence="3">ATCC 51460 / DSM 7334 / H1</strain>
    </source>
</reference>
<protein>
    <submittedName>
        <fullName evidence="2">TM2 domain-containing protein</fullName>
    </submittedName>
</protein>
<dbReference type="EMBL" id="CP002868">
    <property type="protein sequence ID" value="AEJ19849.1"/>
    <property type="molecule type" value="Genomic_DNA"/>
</dbReference>
<accession>F8F202</accession>
<feature type="transmembrane region" description="Helical" evidence="1">
    <location>
        <begin position="30"/>
        <end position="49"/>
    </location>
</feature>